<dbReference type="SUPFAM" id="SSF48371">
    <property type="entry name" value="ARM repeat"/>
    <property type="match status" value="1"/>
</dbReference>
<dbReference type="PANTHER" id="PTHR21467">
    <property type="entry name" value="PROTEIN PHOSPHATASE 4 REGULATORY SUBUNIT 4 PPP4R4"/>
    <property type="match status" value="1"/>
</dbReference>
<protein>
    <submittedName>
        <fullName evidence="4">Serine/threonine-protein phosphatase 4 regulatory subunit 4-like</fullName>
    </submittedName>
</protein>
<feature type="region of interest" description="Disordered" evidence="2">
    <location>
        <begin position="670"/>
        <end position="862"/>
    </location>
</feature>
<dbReference type="InterPro" id="IPR021133">
    <property type="entry name" value="HEAT_type_2"/>
</dbReference>
<evidence type="ECO:0000313" key="3">
    <source>
        <dbReference type="Proteomes" id="UP000695022"/>
    </source>
</evidence>
<gene>
    <name evidence="4" type="primary">LOC106821188</name>
</gene>
<reference evidence="4" key="1">
    <citation type="submission" date="2025-08" db="UniProtKB">
        <authorList>
            <consortium name="RefSeq"/>
        </authorList>
    </citation>
    <scope>IDENTIFICATION</scope>
</reference>
<dbReference type="Proteomes" id="UP000695022">
    <property type="component" value="Unplaced"/>
</dbReference>
<name>A0ABM1FA98_PRICU</name>
<dbReference type="PANTHER" id="PTHR21467:SF0">
    <property type="entry name" value="SERINE_THREONINE-PROTEIN PHOSPHATASE 4 REGULATORY SUBUNIT 4"/>
    <property type="match status" value="1"/>
</dbReference>
<evidence type="ECO:0000313" key="4">
    <source>
        <dbReference type="RefSeq" id="XP_014681369.1"/>
    </source>
</evidence>
<accession>A0ABM1FA98</accession>
<dbReference type="InterPro" id="IPR011989">
    <property type="entry name" value="ARM-like"/>
</dbReference>
<dbReference type="GeneID" id="106821188"/>
<dbReference type="InterPro" id="IPR039918">
    <property type="entry name" value="PPP4R4"/>
</dbReference>
<keyword evidence="3" id="KW-1185">Reference proteome</keyword>
<feature type="compositionally biased region" description="Polar residues" evidence="2">
    <location>
        <begin position="792"/>
        <end position="813"/>
    </location>
</feature>
<evidence type="ECO:0000256" key="2">
    <source>
        <dbReference type="SAM" id="MobiDB-lite"/>
    </source>
</evidence>
<dbReference type="Gene3D" id="1.25.10.10">
    <property type="entry name" value="Leucine-rich Repeat Variant"/>
    <property type="match status" value="1"/>
</dbReference>
<dbReference type="RefSeq" id="XP_014681369.1">
    <property type="nucleotide sequence ID" value="XM_014825883.1"/>
</dbReference>
<feature type="repeat" description="HEAT" evidence="1">
    <location>
        <begin position="169"/>
        <end position="205"/>
    </location>
</feature>
<feature type="compositionally biased region" description="Basic and acidic residues" evidence="2">
    <location>
        <begin position="670"/>
        <end position="687"/>
    </location>
</feature>
<feature type="repeat" description="HEAT" evidence="1">
    <location>
        <begin position="208"/>
        <end position="245"/>
    </location>
</feature>
<evidence type="ECO:0000256" key="1">
    <source>
        <dbReference type="PROSITE-ProRule" id="PRU00103"/>
    </source>
</evidence>
<dbReference type="PROSITE" id="PS50077">
    <property type="entry name" value="HEAT_REPEAT"/>
    <property type="match status" value="2"/>
</dbReference>
<dbReference type="InterPro" id="IPR016024">
    <property type="entry name" value="ARM-type_fold"/>
</dbReference>
<proteinExistence type="predicted"/>
<sequence>MRPYLMERRGSSICEFLVDNSGQEVQRISVIDNLPSLLEENCNSCMKDVVPKVKEVLHMAPVEVQLAGCQSFLSILENEILPHTTYTQSFLQSILASVDSKDQVVANAWLETLLDVIDLLPKEVIQKDILNLAISKGQLSQPVQSRLSCCKILGKIATKFEPYLIKKEILPVVQSLCQDVDYEVRGCMCRQLDSVARGIGLEATKISILPELVELANDEESFVRLAGLEAVVSLLSLLDDDTCVHIIIPLVRKFCEMAMKAEDPTLAVVAKQLGKLCHGLSVNLSAEQRQWFLNYYRQLCQLGLTCTDSGIQVKQSPDKDHKTQTPDLSQLFEEADIYAECRLCAAFNFPAMVLFAGALDFKCSLYATFAALCEDPYPVVRRTVASGFHEVAKLLGSNVYLIQGELVILLKDESIEVLEGIIPHLPEMLECMVNRGRHSMSDTRFSPDLQRAGAASSNWRLHEQLLSVLACLPKCLSSDDIFCKFCALFFQKATVSRARPVRIAAVRTLCVYLRNNLRAEQRSEICKKLIEDFCRHASCHKRMLFIEICIVIIELFSKSFFKQFFYTQLLELHMDAVPNIRLRLCTLLPRLKSQLKLPTDRGLLQQLESCVRKLMVNEKDRDVTAAIRHAIMELDKIEVAMDTLSRRVFLEGDLEDQERENEEKHLVEIEERERKEEESRRIAERKTAAKAGKIPIRKPSKSILPVKEVKRTPSNNSFSSLSVSSAQRSISSNSRPKPQLAVKPQTGIPQPSSPRPVMRSSRSREVVAPVRKTSVSRIPSPAVLARRPLTGTPATSPTTEMPPQIGLSLQTMLKQKRLANGAAGGSGRSSPCGSPTVSGPVMGKPASQIPTMVRRPAPTKKS</sequence>
<organism evidence="3 4">
    <name type="scientific">Priapulus caudatus</name>
    <name type="common">Priapulid worm</name>
    <dbReference type="NCBI Taxonomy" id="37621"/>
    <lineage>
        <taxon>Eukaryota</taxon>
        <taxon>Metazoa</taxon>
        <taxon>Ecdysozoa</taxon>
        <taxon>Scalidophora</taxon>
        <taxon>Priapulida</taxon>
        <taxon>Priapulimorpha</taxon>
        <taxon>Priapulimorphida</taxon>
        <taxon>Priapulidae</taxon>
        <taxon>Priapulus</taxon>
    </lineage>
</organism>
<feature type="compositionally biased region" description="Low complexity" evidence="2">
    <location>
        <begin position="714"/>
        <end position="734"/>
    </location>
</feature>